<dbReference type="HOGENOM" id="CLU_388768_0_0_0"/>
<dbReference type="InterPro" id="IPR036291">
    <property type="entry name" value="NAD(P)-bd_dom_sf"/>
</dbReference>
<organism evidence="1 2">
    <name type="scientific">Oscillochloris trichoides DG-6</name>
    <dbReference type="NCBI Taxonomy" id="765420"/>
    <lineage>
        <taxon>Bacteria</taxon>
        <taxon>Bacillati</taxon>
        <taxon>Chloroflexota</taxon>
        <taxon>Chloroflexia</taxon>
        <taxon>Chloroflexales</taxon>
        <taxon>Chloroflexineae</taxon>
        <taxon>Oscillochloridaceae</taxon>
        <taxon>Oscillochloris</taxon>
    </lineage>
</organism>
<gene>
    <name evidence="1" type="ORF">OSCT_1650</name>
</gene>
<dbReference type="Gene3D" id="3.40.50.720">
    <property type="entry name" value="NAD(P)-binding Rossmann-like Domain"/>
    <property type="match status" value="1"/>
</dbReference>
<sequence>MKRVLSISLGSSTRDYRFTAIILGQRIEIQRIGTNGNSERAAELIREYDGRVDVIGLGGLTPIFRVGAARYPHQEAIHIASQARRTPVVDGGVIKSTLERWSIAQAARRAPDLFRYKKILLTSGIERYQMAAALAQYDAELRFADPIIHSGLRFLPLPHSLAQLELYAATTLPITALLPYRMIHPIALGQEGHDPRAERAFGWAHVIAGDFAFIRRFAPKDLKGKVIVTDDPSPQEIEDLRQRGVVTLVTMHPPLTDEGGVACPRPFVSSDVLEAVVAAIQETGRQPNEAEVLDFIAAAHWGPTIQDLNPRPKPKFAFVIHPLRTNMISKHPSFRWTRFLPQRLVELIAAQMPPMYLSRIRGIRSKATGEEAEGILITLAATPREMMRRPPDFTYRRLIRAARMSERMGARLMGLGAFTSVVGDAGITVAQKTEIGITSGNSLTVAATLEAAKQAVTLMKGGRPEHVRAVVIGATGSIGAVCARLLAQAVGDVVLIAPRAERLLALKQQIEQETPGARVTAATTPDPFVSDADLIITTTSALTGKVINVDKLKPGAVVCDVARPPDVKKEDAARRPDVLIIESGEIVLPGEPDFGFDIDMPPGTAYACLSETALLAMEGLFGDYTLGRNIELDRVKEMYRLWQKHGLQLAGLRSFGVYITDEMIAEKRRLAEERRKRLGLSSDVVVK</sequence>
<dbReference type="AlphaFoldDB" id="E1IE99"/>
<protein>
    <submittedName>
        <fullName evidence="1">Shikimate/quinate 5-dehydrogenase</fullName>
    </submittedName>
</protein>
<keyword evidence="2" id="KW-1185">Reference proteome</keyword>
<dbReference type="OrthoDB" id="9780944at2"/>
<dbReference type="SUPFAM" id="SSF51735">
    <property type="entry name" value="NAD(P)-binding Rossmann-fold domains"/>
    <property type="match status" value="1"/>
</dbReference>
<name>E1IE99_9CHLR</name>
<evidence type="ECO:0000313" key="1">
    <source>
        <dbReference type="EMBL" id="EFO80425.1"/>
    </source>
</evidence>
<evidence type="ECO:0000313" key="2">
    <source>
        <dbReference type="Proteomes" id="UP000054010"/>
    </source>
</evidence>
<dbReference type="STRING" id="765420.OSCT_1650"/>
<dbReference type="Proteomes" id="UP000054010">
    <property type="component" value="Unassembled WGS sequence"/>
</dbReference>
<accession>E1IE99</accession>
<reference evidence="1 2" key="1">
    <citation type="journal article" date="2011" name="J. Bacteriol.">
        <title>Draft genome sequence of the anoxygenic filamentous phototrophic bacterium Oscillochloris trichoides subsp. DG-6.</title>
        <authorList>
            <person name="Kuznetsov B.B."/>
            <person name="Ivanovsky R.N."/>
            <person name="Keppen O.I."/>
            <person name="Sukhacheva M.V."/>
            <person name="Bumazhkin B.K."/>
            <person name="Patutina E.O."/>
            <person name="Beletsky A.V."/>
            <person name="Mardanov A.V."/>
            <person name="Baslerov R.V."/>
            <person name="Panteleeva A.N."/>
            <person name="Kolganova T.V."/>
            <person name="Ravin N.V."/>
            <person name="Skryabin K.G."/>
        </authorList>
    </citation>
    <scope>NUCLEOTIDE SEQUENCE [LARGE SCALE GENOMIC DNA]</scope>
    <source>
        <strain evidence="1 2">DG-6</strain>
    </source>
</reference>
<dbReference type="eggNOG" id="COG5322">
    <property type="taxonomic scope" value="Bacteria"/>
</dbReference>
<dbReference type="EMBL" id="ADVR01000052">
    <property type="protein sequence ID" value="EFO80425.1"/>
    <property type="molecule type" value="Genomic_DNA"/>
</dbReference>
<proteinExistence type="predicted"/>
<comment type="caution">
    <text evidence="1">The sequence shown here is derived from an EMBL/GenBank/DDBJ whole genome shotgun (WGS) entry which is preliminary data.</text>
</comment>